<evidence type="ECO:0000259" key="8">
    <source>
        <dbReference type="Pfam" id="PF07732"/>
    </source>
</evidence>
<comment type="caution">
    <text evidence="9">The sequence shown here is derived from an EMBL/GenBank/DDBJ whole genome shotgun (WGS) entry which is preliminary data.</text>
</comment>
<dbReference type="PROSITE" id="PS00079">
    <property type="entry name" value="MULTICOPPER_OXIDASE1"/>
    <property type="match status" value="1"/>
</dbReference>
<dbReference type="GO" id="GO:0016491">
    <property type="term" value="F:oxidoreductase activity"/>
    <property type="evidence" value="ECO:0007669"/>
    <property type="project" value="UniProtKB-KW"/>
</dbReference>
<reference evidence="9 10" key="1">
    <citation type="submission" date="2019-03" db="EMBL/GenBank/DDBJ databases">
        <title>Roseomonas sp. a novel Roseomonas species isolated from Sea whip Gorgonian.</title>
        <authorList>
            <person name="Li F."/>
            <person name="Pan X."/>
            <person name="Huang S."/>
            <person name="Li Z."/>
            <person name="Meng B."/>
        </authorList>
    </citation>
    <scope>NUCLEOTIDE SEQUENCE [LARGE SCALE GENOMIC DNA]</scope>
    <source>
        <strain evidence="9 10">M0104</strain>
    </source>
</reference>
<keyword evidence="2" id="KW-0560">Oxidoreductase</keyword>
<dbReference type="RefSeq" id="WP_160938708.1">
    <property type="nucleotide sequence ID" value="NZ_SNVJ01000020.1"/>
</dbReference>
<feature type="chain" id="PRO_5032696484" evidence="5">
    <location>
        <begin position="38"/>
        <end position="601"/>
    </location>
</feature>
<dbReference type="PROSITE" id="PS00080">
    <property type="entry name" value="MULTICOPPER_OXIDASE2"/>
    <property type="match status" value="1"/>
</dbReference>
<dbReference type="GO" id="GO:0005507">
    <property type="term" value="F:copper ion binding"/>
    <property type="evidence" value="ECO:0007669"/>
    <property type="project" value="InterPro"/>
</dbReference>
<keyword evidence="5" id="KW-0732">Signal</keyword>
<evidence type="ECO:0000313" key="10">
    <source>
        <dbReference type="Proteomes" id="UP000460715"/>
    </source>
</evidence>
<dbReference type="SUPFAM" id="SSF49503">
    <property type="entry name" value="Cupredoxins"/>
    <property type="match status" value="3"/>
</dbReference>
<evidence type="ECO:0000256" key="5">
    <source>
        <dbReference type="SAM" id="SignalP"/>
    </source>
</evidence>
<dbReference type="InterPro" id="IPR011707">
    <property type="entry name" value="Cu-oxidase-like_N"/>
</dbReference>
<evidence type="ECO:0000256" key="4">
    <source>
        <dbReference type="SAM" id="MobiDB-lite"/>
    </source>
</evidence>
<feature type="region of interest" description="Disordered" evidence="4">
    <location>
        <begin position="383"/>
        <end position="426"/>
    </location>
</feature>
<dbReference type="InterPro" id="IPR034279">
    <property type="entry name" value="CuRO_3_CopA"/>
</dbReference>
<dbReference type="Pfam" id="PF07731">
    <property type="entry name" value="Cu-oxidase_2"/>
    <property type="match status" value="1"/>
</dbReference>
<dbReference type="CDD" id="cd13896">
    <property type="entry name" value="CuRO_3_CopA"/>
    <property type="match status" value="1"/>
</dbReference>
<feature type="compositionally biased region" description="Basic and acidic residues" evidence="4">
    <location>
        <begin position="408"/>
        <end position="423"/>
    </location>
</feature>
<proteinExistence type="predicted"/>
<dbReference type="InterPro" id="IPR045087">
    <property type="entry name" value="Cu-oxidase_fam"/>
</dbReference>
<gene>
    <name evidence="9" type="ORF">E0493_18275</name>
</gene>
<dbReference type="OrthoDB" id="9757546at2"/>
<keyword evidence="1" id="KW-0479">Metal-binding</keyword>
<dbReference type="Proteomes" id="UP000460715">
    <property type="component" value="Unassembled WGS sequence"/>
</dbReference>
<evidence type="ECO:0000256" key="1">
    <source>
        <dbReference type="ARBA" id="ARBA00022723"/>
    </source>
</evidence>
<feature type="domain" description="Plastocyanin-like" evidence="7">
    <location>
        <begin position="479"/>
        <end position="598"/>
    </location>
</feature>
<dbReference type="InterPro" id="IPR006311">
    <property type="entry name" value="TAT_signal"/>
</dbReference>
<dbReference type="InterPro" id="IPR006376">
    <property type="entry name" value="Cu-R_CopA"/>
</dbReference>
<dbReference type="PANTHER" id="PTHR11709:SF394">
    <property type="entry name" value="FI03373P-RELATED"/>
    <property type="match status" value="1"/>
</dbReference>
<dbReference type="PANTHER" id="PTHR11709">
    <property type="entry name" value="MULTI-COPPER OXIDASE"/>
    <property type="match status" value="1"/>
</dbReference>
<feature type="domain" description="Plastocyanin-like" evidence="8">
    <location>
        <begin position="63"/>
        <end position="167"/>
    </location>
</feature>
<organism evidence="9 10">
    <name type="scientific">Teichococcus coralli</name>
    <dbReference type="NCBI Taxonomy" id="2545983"/>
    <lineage>
        <taxon>Bacteria</taxon>
        <taxon>Pseudomonadati</taxon>
        <taxon>Pseudomonadota</taxon>
        <taxon>Alphaproteobacteria</taxon>
        <taxon>Acetobacterales</taxon>
        <taxon>Roseomonadaceae</taxon>
        <taxon>Roseomonas</taxon>
    </lineage>
</organism>
<evidence type="ECO:0000259" key="7">
    <source>
        <dbReference type="Pfam" id="PF07731"/>
    </source>
</evidence>
<keyword evidence="3" id="KW-0186">Copper</keyword>
<dbReference type="Pfam" id="PF07732">
    <property type="entry name" value="Cu-oxidase_3"/>
    <property type="match status" value="1"/>
</dbReference>
<feature type="signal peptide" evidence="5">
    <location>
        <begin position="1"/>
        <end position="37"/>
    </location>
</feature>
<dbReference type="InterPro" id="IPR011706">
    <property type="entry name" value="Cu-oxidase_C"/>
</dbReference>
<dbReference type="CDD" id="cd13874">
    <property type="entry name" value="CuRO_2_CopA"/>
    <property type="match status" value="1"/>
</dbReference>
<feature type="domain" description="Plastocyanin-like" evidence="6">
    <location>
        <begin position="251"/>
        <end position="341"/>
    </location>
</feature>
<name>A0A845BJ25_9PROT</name>
<dbReference type="InterPro" id="IPR033138">
    <property type="entry name" value="Cu_oxidase_CS"/>
</dbReference>
<evidence type="ECO:0000313" key="9">
    <source>
        <dbReference type="EMBL" id="MXP65297.1"/>
    </source>
</evidence>
<dbReference type="InterPro" id="IPR002355">
    <property type="entry name" value="Cu_oxidase_Cu_BS"/>
</dbReference>
<protein>
    <submittedName>
        <fullName evidence="9">Copper resistance system multicopper oxidase</fullName>
    </submittedName>
</protein>
<dbReference type="NCBIfam" id="TIGR01480">
    <property type="entry name" value="copper_res_A"/>
    <property type="match status" value="1"/>
</dbReference>
<dbReference type="Gene3D" id="2.60.40.420">
    <property type="entry name" value="Cupredoxins - blue copper proteins"/>
    <property type="match status" value="3"/>
</dbReference>
<dbReference type="InterPro" id="IPR008972">
    <property type="entry name" value="Cupredoxin"/>
</dbReference>
<dbReference type="AlphaFoldDB" id="A0A845BJ25"/>
<dbReference type="GO" id="GO:0042597">
    <property type="term" value="C:periplasmic space"/>
    <property type="evidence" value="ECO:0007669"/>
    <property type="project" value="InterPro"/>
</dbReference>
<evidence type="ECO:0000256" key="2">
    <source>
        <dbReference type="ARBA" id="ARBA00023002"/>
    </source>
</evidence>
<dbReference type="InterPro" id="IPR001117">
    <property type="entry name" value="Cu-oxidase_2nd"/>
</dbReference>
<dbReference type="Pfam" id="PF00394">
    <property type="entry name" value="Cu-oxidase"/>
    <property type="match status" value="1"/>
</dbReference>
<dbReference type="EMBL" id="SNVJ01000020">
    <property type="protein sequence ID" value="MXP65297.1"/>
    <property type="molecule type" value="Genomic_DNA"/>
</dbReference>
<evidence type="ECO:0000256" key="3">
    <source>
        <dbReference type="ARBA" id="ARBA00023008"/>
    </source>
</evidence>
<sequence length="601" mass="66543">MTDQPTAPQLGRRRFVQGAAALGAGLASGALSRPAFALTGAADPSVLSGTRFDLTLDRAAVNKTGTEDWGNTINGGIPGPALRWRQGDVVTLNVTNNLPELTGIHWHGIILPNPMDGVPGLAFPGIQPGETFTYRFPVVQSGTYWYHSHMSYQEQKGAYGALIIEPEGQPHIQVDRDYVVVLSDWMDGSPLVVQNNLKQMSDYYNFNRRTLGSFVSDVNQSGLGMTVAERARWANMRMDPSGITQPTAALYTYLMNGQPPSANWTALFRPGESVRLRFINASAITYYDVSIPGLEMDVVHVHGNDVVPVTVDQLRIPVAETYDVVVRPRQDRAFTIFAQDMERSGFARGTLAPRMGMSAPVPPMDPAPMRTMADMGKPGMAPDQVAASHPDRTRIGGIMPSKMGEVPPEERARRPGRARRTEAPPETQALKPGVELQFVAKTPTDRLDLPGDGLDHLMGQRRILTLADLRSVNPGLDKRPPTREIVLNLTGNMHRFIWGFDGKKFTEVGPIDVTLGERFRLRFVNNTMMSHPIHLHGMWMELENDHGEHRPYLHTINVKPSQQLSLLVTPLATGQWPLHCHLLYHFEAGMFRTLRVLPRSA</sequence>
<dbReference type="InterPro" id="IPR034282">
    <property type="entry name" value="CuRO_2_CopA"/>
</dbReference>
<dbReference type="PROSITE" id="PS51318">
    <property type="entry name" value="TAT"/>
    <property type="match status" value="1"/>
</dbReference>
<keyword evidence="10" id="KW-1185">Reference proteome</keyword>
<accession>A0A845BJ25</accession>
<evidence type="ECO:0000259" key="6">
    <source>
        <dbReference type="Pfam" id="PF00394"/>
    </source>
</evidence>